<evidence type="ECO:0000256" key="3">
    <source>
        <dbReference type="ARBA" id="ARBA00022448"/>
    </source>
</evidence>
<evidence type="ECO:0000256" key="6">
    <source>
        <dbReference type="ARBA" id="ARBA00023065"/>
    </source>
</evidence>
<keyword evidence="7 8" id="KW-0472">Membrane</keyword>
<dbReference type="Proteomes" id="UP000265200">
    <property type="component" value="Chromosome 13"/>
</dbReference>
<dbReference type="PANTHER" id="PTHR14132">
    <property type="entry name" value="SODIUM/POTASSIUM-TRANSPORTING ATPASE SUBUNIT GAMMA"/>
    <property type="match status" value="1"/>
</dbReference>
<dbReference type="Ensembl" id="ENSORLT00015009351.1">
    <property type="protein sequence ID" value="ENSORLP00015003399.1"/>
    <property type="gene ID" value="ENSORLG00015004139.1"/>
</dbReference>
<keyword evidence="4 8" id="KW-0812">Transmembrane</keyword>
<dbReference type="Gene3D" id="1.20.5.780">
    <property type="entry name" value="Single helix bin"/>
    <property type="match status" value="1"/>
</dbReference>
<feature type="transmembrane region" description="Helical" evidence="8">
    <location>
        <begin position="98"/>
        <end position="117"/>
    </location>
</feature>
<dbReference type="InterPro" id="IPR000272">
    <property type="entry name" value="Ion-transport_regulator_FXYD"/>
</dbReference>
<reference evidence="9" key="3">
    <citation type="submission" date="2025-08" db="UniProtKB">
        <authorList>
            <consortium name="Ensembl"/>
        </authorList>
    </citation>
    <scope>IDENTIFICATION</scope>
    <source>
        <strain evidence="9">HSOK</strain>
    </source>
</reference>
<dbReference type="GO" id="GO:0016020">
    <property type="term" value="C:membrane"/>
    <property type="evidence" value="ECO:0007669"/>
    <property type="project" value="UniProtKB-SubCell"/>
</dbReference>
<keyword evidence="6 8" id="KW-0406">Ion transport</keyword>
<dbReference type="AlphaFoldDB" id="A0A3P9H7B8"/>
<evidence type="ECO:0000256" key="2">
    <source>
        <dbReference type="ARBA" id="ARBA00005948"/>
    </source>
</evidence>
<sequence>MDALPFYHNILFSVATQPSVAQTTFLKQCVLSSLNHYILVYHLCSRCNQGFLKTFFNLSAFFSEHTNRRSSMSSLNKVSGIDPELDSDFFYDYETLRVGGLIFAGIVMFLSIILLTGNKIRRCGKPKPKPILDEDDY</sequence>
<evidence type="ECO:0000256" key="4">
    <source>
        <dbReference type="ARBA" id="ARBA00022692"/>
    </source>
</evidence>
<dbReference type="PANTHER" id="PTHR14132:SF14">
    <property type="entry name" value="FXYD DOMAIN-CONTAINING ION TRANSPORT REGULATOR 5"/>
    <property type="match status" value="1"/>
</dbReference>
<dbReference type="GO" id="GO:0099106">
    <property type="term" value="F:ion channel regulator activity"/>
    <property type="evidence" value="ECO:0007669"/>
    <property type="project" value="InterPro"/>
</dbReference>
<accession>A0A3P9H7B8</accession>
<reference evidence="9" key="4">
    <citation type="submission" date="2025-09" db="UniProtKB">
        <authorList>
            <consortium name="Ensembl"/>
        </authorList>
    </citation>
    <scope>IDENTIFICATION</scope>
    <source>
        <strain evidence="9">HSOK</strain>
    </source>
</reference>
<dbReference type="InterPro" id="IPR047297">
    <property type="entry name" value="FXYD_motif"/>
</dbReference>
<evidence type="ECO:0000256" key="1">
    <source>
        <dbReference type="ARBA" id="ARBA00004167"/>
    </source>
</evidence>
<reference evidence="9 10" key="2">
    <citation type="submission" date="2017-04" db="EMBL/GenBank/DDBJ databases">
        <title>CpG methylation of centromeres and impact of large insertions on vertebrate speciation.</title>
        <authorList>
            <person name="Ichikawa K."/>
            <person name="Yoshimura J."/>
            <person name="Morishita S."/>
        </authorList>
    </citation>
    <scope>NUCLEOTIDE SEQUENCE</scope>
    <source>
        <strain evidence="9 10">HSOK</strain>
    </source>
</reference>
<reference key="1">
    <citation type="journal article" date="2007" name="Nature">
        <title>The medaka draft genome and insights into vertebrate genome evolution.</title>
        <authorList>
            <person name="Kasahara M."/>
            <person name="Naruse K."/>
            <person name="Sasaki S."/>
            <person name="Nakatani Y."/>
            <person name="Qu W."/>
            <person name="Ahsan B."/>
            <person name="Yamada T."/>
            <person name="Nagayasu Y."/>
            <person name="Doi K."/>
            <person name="Kasai Y."/>
            <person name="Jindo T."/>
            <person name="Kobayashi D."/>
            <person name="Shimada A."/>
            <person name="Toyoda A."/>
            <person name="Kuroki Y."/>
            <person name="Fujiyama A."/>
            <person name="Sasaki T."/>
            <person name="Shimizu A."/>
            <person name="Asakawa S."/>
            <person name="Shimizu N."/>
            <person name="Hashimoto S."/>
            <person name="Yang J."/>
            <person name="Lee Y."/>
            <person name="Matsushima K."/>
            <person name="Sugano S."/>
            <person name="Sakaizumi M."/>
            <person name="Narita T."/>
            <person name="Ohishi K."/>
            <person name="Haga S."/>
            <person name="Ohta F."/>
            <person name="Nomoto H."/>
            <person name="Nogata K."/>
            <person name="Morishita T."/>
            <person name="Endo T."/>
            <person name="Shin-I T."/>
            <person name="Takeda H."/>
            <person name="Morishita S."/>
            <person name="Kohara Y."/>
        </authorList>
    </citation>
    <scope>NUCLEOTIDE SEQUENCE [LARGE SCALE GENOMIC DNA]</scope>
    <source>
        <strain>Hd-rR</strain>
    </source>
</reference>
<dbReference type="GO" id="GO:0043269">
    <property type="term" value="P:regulation of monoatomic ion transport"/>
    <property type="evidence" value="ECO:0007669"/>
    <property type="project" value="InterPro"/>
</dbReference>
<name>A0A3P9H7B8_ORYLA</name>
<evidence type="ECO:0000313" key="9">
    <source>
        <dbReference type="Ensembl" id="ENSORLP00015003399.1"/>
    </source>
</evidence>
<proteinExistence type="inferred from homology"/>
<dbReference type="Pfam" id="PF02038">
    <property type="entry name" value="ATP1G1_PLM_MAT8"/>
    <property type="match status" value="1"/>
</dbReference>
<dbReference type="CDD" id="cd20330">
    <property type="entry name" value="FXYD12"/>
    <property type="match status" value="1"/>
</dbReference>
<dbReference type="GO" id="GO:0006811">
    <property type="term" value="P:monoatomic ion transport"/>
    <property type="evidence" value="ECO:0007669"/>
    <property type="project" value="UniProtKB-KW"/>
</dbReference>
<evidence type="ECO:0000256" key="8">
    <source>
        <dbReference type="RuleBase" id="RU364131"/>
    </source>
</evidence>
<dbReference type="FunFam" id="1.20.5.780:FF:000009">
    <property type="entry name" value="FXYD domain-containing ion transport regulator"/>
    <property type="match status" value="1"/>
</dbReference>
<organism evidence="9 10">
    <name type="scientific">Oryzias latipes</name>
    <name type="common">Japanese rice fish</name>
    <name type="synonym">Japanese killifish</name>
    <dbReference type="NCBI Taxonomy" id="8090"/>
    <lineage>
        <taxon>Eukaryota</taxon>
        <taxon>Metazoa</taxon>
        <taxon>Chordata</taxon>
        <taxon>Craniata</taxon>
        <taxon>Vertebrata</taxon>
        <taxon>Euteleostomi</taxon>
        <taxon>Actinopterygii</taxon>
        <taxon>Neopterygii</taxon>
        <taxon>Teleostei</taxon>
        <taxon>Neoteleostei</taxon>
        <taxon>Acanthomorphata</taxon>
        <taxon>Ovalentaria</taxon>
        <taxon>Atherinomorphae</taxon>
        <taxon>Beloniformes</taxon>
        <taxon>Adrianichthyidae</taxon>
        <taxon>Oryziinae</taxon>
        <taxon>Oryzias</taxon>
    </lineage>
</organism>
<evidence type="ECO:0000313" key="10">
    <source>
        <dbReference type="Proteomes" id="UP000265200"/>
    </source>
</evidence>
<comment type="subcellular location">
    <subcellularLocation>
        <location evidence="1">Membrane</location>
        <topology evidence="1">Single-pass membrane protein</topology>
    </subcellularLocation>
</comment>
<evidence type="ECO:0000256" key="7">
    <source>
        <dbReference type="ARBA" id="ARBA00023136"/>
    </source>
</evidence>
<comment type="similarity">
    <text evidence="2 8">Belongs to the FXYD family.</text>
</comment>
<keyword evidence="5 8" id="KW-1133">Transmembrane helix</keyword>
<protein>
    <recommendedName>
        <fullName evidence="8">FXYD domain-containing ion transport regulator</fullName>
    </recommendedName>
</protein>
<keyword evidence="3 8" id="KW-0813">Transport</keyword>
<dbReference type="PROSITE" id="PS01310">
    <property type="entry name" value="FXYD"/>
    <property type="match status" value="1"/>
</dbReference>
<evidence type="ECO:0000256" key="5">
    <source>
        <dbReference type="ARBA" id="ARBA00022989"/>
    </source>
</evidence>